<dbReference type="NCBIfam" id="NF008434">
    <property type="entry name" value="PRK11274.1"/>
    <property type="match status" value="1"/>
</dbReference>
<dbReference type="FunFam" id="1.10.1060.10:FF:000012">
    <property type="entry name" value="Glycolate oxidase iron-sulfur subunit"/>
    <property type="match status" value="1"/>
</dbReference>
<dbReference type="InterPro" id="IPR012257">
    <property type="entry name" value="Glc_ox_4Fe-4S"/>
</dbReference>
<evidence type="ECO:0000313" key="8">
    <source>
        <dbReference type="EMBL" id="AMO93712.1"/>
    </source>
</evidence>
<dbReference type="PROSITE" id="PS51379">
    <property type="entry name" value="4FE4S_FER_2"/>
    <property type="match status" value="2"/>
</dbReference>
<keyword evidence="6" id="KW-0813">Transport</keyword>
<protein>
    <recommendedName>
        <fullName evidence="6">Glycolate oxidase iron-sulfur subunit</fullName>
        <ecNumber evidence="6">1.1.99.14</ecNumber>
    </recommendedName>
</protein>
<dbReference type="OrthoDB" id="9765258at2"/>
<dbReference type="EMBL" id="CP013232">
    <property type="protein sequence ID" value="AMO93712.1"/>
    <property type="molecule type" value="Genomic_DNA"/>
</dbReference>
<dbReference type="InterPro" id="IPR009051">
    <property type="entry name" value="Helical_ferredxn"/>
</dbReference>
<keyword evidence="2 6" id="KW-0479">Metal-binding</keyword>
<dbReference type="InterPro" id="IPR017900">
    <property type="entry name" value="4Fe4S_Fe_S_CS"/>
</dbReference>
<dbReference type="PIRSF" id="PIRSF000139">
    <property type="entry name" value="Glc_ox_4Fe-4S"/>
    <property type="match status" value="1"/>
</dbReference>
<dbReference type="GO" id="GO:0051539">
    <property type="term" value="F:4 iron, 4 sulfur cluster binding"/>
    <property type="evidence" value="ECO:0007669"/>
    <property type="project" value="UniProtKB-UniRule"/>
</dbReference>
<comment type="function">
    <text evidence="6">Component of a complex that catalyzes the oxidation of glycolate to glyoxylate.</text>
</comment>
<keyword evidence="5 6" id="KW-0411">Iron-sulfur</keyword>
<name>A0A127P7C2_9BURK</name>
<dbReference type="PANTHER" id="PTHR32479">
    <property type="entry name" value="GLYCOLATE OXIDASE IRON-SULFUR SUBUNIT"/>
    <property type="match status" value="1"/>
</dbReference>
<accession>A0A127P7C2</accession>
<dbReference type="SUPFAM" id="SSF54862">
    <property type="entry name" value="4Fe-4S ferredoxins"/>
    <property type="match status" value="1"/>
</dbReference>
<organism evidence="8">
    <name type="scientific">Collimonas fungivorans</name>
    <dbReference type="NCBI Taxonomy" id="158899"/>
    <lineage>
        <taxon>Bacteria</taxon>
        <taxon>Pseudomonadati</taxon>
        <taxon>Pseudomonadota</taxon>
        <taxon>Betaproteobacteria</taxon>
        <taxon>Burkholderiales</taxon>
        <taxon>Oxalobacteraceae</taxon>
        <taxon>Collimonas</taxon>
    </lineage>
</organism>
<feature type="domain" description="4Fe-4S ferredoxin-type" evidence="7">
    <location>
        <begin position="66"/>
        <end position="89"/>
    </location>
</feature>
<comment type="cofactor">
    <cofactor evidence="6">
        <name>[4Fe-4S] cluster</name>
        <dbReference type="ChEBI" id="CHEBI:49883"/>
    </cofactor>
    <text evidence="6">Binds 2 [4Fe-4S] clusters.</text>
</comment>
<dbReference type="Proteomes" id="UP000072421">
    <property type="component" value="Chromosome"/>
</dbReference>
<evidence type="ECO:0000313" key="9">
    <source>
        <dbReference type="Proteomes" id="UP000072421"/>
    </source>
</evidence>
<dbReference type="EC" id="1.1.99.14" evidence="6"/>
<dbReference type="InterPro" id="IPR017896">
    <property type="entry name" value="4Fe4S_Fe-S-bd"/>
</dbReference>
<dbReference type="GO" id="GO:0046872">
    <property type="term" value="F:metal ion binding"/>
    <property type="evidence" value="ECO:0007669"/>
    <property type="project" value="UniProtKB-UniRule"/>
</dbReference>
<dbReference type="PROSITE" id="PS00198">
    <property type="entry name" value="4FE4S_FER_1"/>
    <property type="match status" value="1"/>
</dbReference>
<evidence type="ECO:0000259" key="7">
    <source>
        <dbReference type="PROSITE" id="PS51379"/>
    </source>
</evidence>
<feature type="domain" description="4Fe-4S ferredoxin-type" evidence="7">
    <location>
        <begin position="16"/>
        <end position="47"/>
    </location>
</feature>
<dbReference type="Pfam" id="PF13183">
    <property type="entry name" value="Fer4_8"/>
    <property type="match status" value="1"/>
</dbReference>
<reference evidence="8 9" key="1">
    <citation type="submission" date="2015-11" db="EMBL/GenBank/DDBJ databases">
        <title>Exploring the genomic traits of fungus-feeding bacterial genus Collimonas.</title>
        <authorList>
            <person name="Song C."/>
            <person name="Schmidt R."/>
            <person name="de Jager V."/>
            <person name="Krzyzanowska D."/>
            <person name="Jongedijk E."/>
            <person name="Cankar K."/>
            <person name="Beekwilder J."/>
            <person name="van Veen A."/>
            <person name="de Boer W."/>
            <person name="van Veen J.A."/>
            <person name="Garbeva P."/>
        </authorList>
    </citation>
    <scope>NUCLEOTIDE SEQUENCE [LARGE SCALE GENOMIC DNA]</scope>
    <source>
        <strain evidence="8 9">Ter6</strain>
    </source>
</reference>
<evidence type="ECO:0000256" key="5">
    <source>
        <dbReference type="ARBA" id="ARBA00023014"/>
    </source>
</evidence>
<comment type="catalytic activity">
    <reaction evidence="6">
        <text>glycolate + A = glyoxylate + AH2</text>
        <dbReference type="Rhea" id="RHEA:21264"/>
        <dbReference type="ChEBI" id="CHEBI:13193"/>
        <dbReference type="ChEBI" id="CHEBI:17499"/>
        <dbReference type="ChEBI" id="CHEBI:29805"/>
        <dbReference type="ChEBI" id="CHEBI:36655"/>
        <dbReference type="EC" id="1.1.99.14"/>
    </reaction>
</comment>
<evidence type="ECO:0000256" key="2">
    <source>
        <dbReference type="ARBA" id="ARBA00022723"/>
    </source>
</evidence>
<evidence type="ECO:0000256" key="1">
    <source>
        <dbReference type="ARBA" id="ARBA00022485"/>
    </source>
</evidence>
<comment type="catalytic activity">
    <reaction evidence="6">
        <text>(R)-lactate + A = pyruvate + AH2</text>
        <dbReference type="Rhea" id="RHEA:15089"/>
        <dbReference type="ChEBI" id="CHEBI:13193"/>
        <dbReference type="ChEBI" id="CHEBI:15361"/>
        <dbReference type="ChEBI" id="CHEBI:16004"/>
        <dbReference type="ChEBI" id="CHEBI:17499"/>
    </reaction>
</comment>
<dbReference type="RefSeq" id="WP_061538938.1">
    <property type="nucleotide sequence ID" value="NZ_CP013232.1"/>
</dbReference>
<dbReference type="PANTHER" id="PTHR32479:SF17">
    <property type="entry name" value="GLYCOLATE OXIDASE IRON-SULFUR SUBUNIT"/>
    <property type="match status" value="1"/>
</dbReference>
<proteinExistence type="predicted"/>
<keyword evidence="4 6" id="KW-0408">Iron</keyword>
<dbReference type="Gene3D" id="1.10.1060.10">
    <property type="entry name" value="Alpha-helical ferredoxin"/>
    <property type="match status" value="1"/>
</dbReference>
<keyword evidence="1 6" id="KW-0004">4Fe-4S</keyword>
<dbReference type="InterPro" id="IPR004017">
    <property type="entry name" value="Cys_rich_dom"/>
</dbReference>
<dbReference type="Pfam" id="PF02754">
    <property type="entry name" value="CCG"/>
    <property type="match status" value="2"/>
</dbReference>
<keyword evidence="6" id="KW-0249">Electron transport</keyword>
<sequence length="411" mass="45211">MQTNLADFIKNTRAGKEADAILRACVHCGFCTATCPTYQLLGDELDGPRGRIYLIKQVLEGAKATVKTQSHLDRCLTCRNCESTCPSGVEYGRLLDIGRKVVEDQVPRPFAQQLTRKLLKEFLPRPWLFKPAMAAGQLLRPLLPRKLKNKVPEKQQAGIFPRREHARKMLLLDGCVQPAMSPNINHATARVFDALEVQLLVAPKAGCCGAIRYHLNDQAGGLDDMRRNIDAWWPYVIGSNGQGVEAIVMTASGCGVTVKEYGHLLAADPAYAVKAKAISALTKDLSEILPAFEAELQEKLHGKFPQRVVYHPPCTLQHGQQIHGKVEGLLRSVGVDVQLCADSHLCCGSAGTYSVLQPELSYRLRDNKLNSLQATQPDMIVSANIGCLTHLQSGTQTPVRHWIELLDQALA</sequence>
<dbReference type="AlphaFoldDB" id="A0A127P7C2"/>
<evidence type="ECO:0000256" key="6">
    <source>
        <dbReference type="PIRNR" id="PIRNR000139"/>
    </source>
</evidence>
<keyword evidence="3" id="KW-0677">Repeat</keyword>
<dbReference type="PATRIC" id="fig|158899.10.peg.1005"/>
<evidence type="ECO:0000256" key="4">
    <source>
        <dbReference type="ARBA" id="ARBA00023004"/>
    </source>
</evidence>
<evidence type="ECO:0000256" key="3">
    <source>
        <dbReference type="ARBA" id="ARBA00022737"/>
    </source>
</evidence>
<gene>
    <name evidence="8" type="ORF">CFter6_0994</name>
</gene>
<dbReference type="GO" id="GO:0019154">
    <property type="term" value="F:glycolate dehydrogenase activity"/>
    <property type="evidence" value="ECO:0007669"/>
    <property type="project" value="UniProtKB-EC"/>
</dbReference>